<dbReference type="AlphaFoldDB" id="A0A7J7IMJ6"/>
<gene>
    <name evidence="3" type="ORF">F1559_000066</name>
</gene>
<feature type="compositionally biased region" description="Low complexity" evidence="1">
    <location>
        <begin position="428"/>
        <end position="444"/>
    </location>
</feature>
<dbReference type="GO" id="GO:0005525">
    <property type="term" value="F:GTP binding"/>
    <property type="evidence" value="ECO:0007669"/>
    <property type="project" value="InterPro"/>
</dbReference>
<evidence type="ECO:0000256" key="1">
    <source>
        <dbReference type="SAM" id="MobiDB-lite"/>
    </source>
</evidence>
<dbReference type="SUPFAM" id="SSF52540">
    <property type="entry name" value="P-loop containing nucleoside triphosphate hydrolases"/>
    <property type="match status" value="2"/>
</dbReference>
<evidence type="ECO:0000259" key="2">
    <source>
        <dbReference type="Pfam" id="PF01926"/>
    </source>
</evidence>
<dbReference type="PRINTS" id="PR00326">
    <property type="entry name" value="GTP1OBG"/>
</dbReference>
<dbReference type="Proteomes" id="UP000530660">
    <property type="component" value="Unassembled WGS sequence"/>
</dbReference>
<sequence>MLIHQVRPIVVLTGRPNVGKSLLFNRLVGKPSSLVDSRAGCTRDVREAPGQLVDLRFRLFDTPGLEWLPERLLRNRLQLAGATHKSLAGAGTSKTNLLTQFAAGRDYSVAYESLHSQMMDLTERFFRQLSAQARDRMMTLFLVDASQGVVSADRQLAKLLRKLSFPTVLVLNKCDLKAADPGTVASFAELGFPEPVPISAKQGEGFADLYEAMQPFIDRVNAMSPENLAENDRPGLESAWQTGAASMSTDAVERSTQTDIGEHALTASSPLANPTQGPGIRFEDAVPVSEASLSSSRMSIVRKESIKSQNADFDARVSEQAAASTGIGARRAETNAAESTMTPRRLAQEIDSVTNEMFTDTTNRITSSSAGDTLRLAIIGRPNVGKSTLINALMGYERFLAAPYPGVTRDNVTVSCPRFGGVLLTDTAGARRPSGSSSNASGSAQDPLEKGTYQKMLEGIAMANVCCLVLDAAEIARALQQTSDPRPALADIEHRLIQEATELHGRPLLIVLNKVDLLSDESERARVENAVRARLQNSAPEARHAPIFSVCAPELAVKDAVPLLQAAQDLFHVWSRRWSRTEFTYWLGNVTKRHPPSSPSKICVRCIEWHALSSGEAAKLHRI</sequence>
<name>A0A7J7IMJ6_9RHOD</name>
<dbReference type="PANTHER" id="PTHR43834">
    <property type="entry name" value="GTPASE DER"/>
    <property type="match status" value="1"/>
</dbReference>
<dbReference type="Pfam" id="PF01926">
    <property type="entry name" value="MMR_HSR1"/>
    <property type="match status" value="2"/>
</dbReference>
<organism evidence="3 4">
    <name type="scientific">Cyanidiococcus yangmingshanensis</name>
    <dbReference type="NCBI Taxonomy" id="2690220"/>
    <lineage>
        <taxon>Eukaryota</taxon>
        <taxon>Rhodophyta</taxon>
        <taxon>Bangiophyceae</taxon>
        <taxon>Cyanidiales</taxon>
        <taxon>Cyanidiaceae</taxon>
        <taxon>Cyanidiococcus</taxon>
    </lineage>
</organism>
<dbReference type="Gene3D" id="3.40.50.300">
    <property type="entry name" value="P-loop containing nucleotide triphosphate hydrolases"/>
    <property type="match status" value="2"/>
</dbReference>
<dbReference type="InterPro" id="IPR005225">
    <property type="entry name" value="Small_GTP-bd"/>
</dbReference>
<comment type="caution">
    <text evidence="3">The sequence shown here is derived from an EMBL/GenBank/DDBJ whole genome shotgun (WGS) entry which is preliminary data.</text>
</comment>
<feature type="region of interest" description="Disordered" evidence="1">
    <location>
        <begin position="427"/>
        <end position="447"/>
    </location>
</feature>
<protein>
    <recommendedName>
        <fullName evidence="2">G domain-containing protein</fullName>
    </recommendedName>
</protein>
<dbReference type="InterPro" id="IPR006073">
    <property type="entry name" value="GTP-bd"/>
</dbReference>
<feature type="domain" description="G" evidence="2">
    <location>
        <begin position="376"/>
        <end position="514"/>
    </location>
</feature>
<dbReference type="EMBL" id="VWRR01000003">
    <property type="protein sequence ID" value="KAF6004323.1"/>
    <property type="molecule type" value="Genomic_DNA"/>
</dbReference>
<feature type="domain" description="G" evidence="2">
    <location>
        <begin position="10"/>
        <end position="173"/>
    </location>
</feature>
<evidence type="ECO:0000313" key="3">
    <source>
        <dbReference type="EMBL" id="KAF6004323.1"/>
    </source>
</evidence>
<dbReference type="NCBIfam" id="TIGR00231">
    <property type="entry name" value="small_GTP"/>
    <property type="match status" value="1"/>
</dbReference>
<keyword evidence="4" id="KW-1185">Reference proteome</keyword>
<dbReference type="InterPro" id="IPR027417">
    <property type="entry name" value="P-loop_NTPase"/>
</dbReference>
<proteinExistence type="predicted"/>
<accession>A0A7J7IMJ6</accession>
<dbReference type="PANTHER" id="PTHR43834:SF6">
    <property type="entry name" value="GTPASE DER"/>
    <property type="match status" value="1"/>
</dbReference>
<dbReference type="OrthoDB" id="8954335at2759"/>
<reference evidence="3 4" key="1">
    <citation type="journal article" date="2020" name="J. Phycol.">
        <title>Comparative genome analysis reveals Cyanidiococcus gen. nov., a new extremophilic red algal genus sister to Cyanidioschyzon (Cyanidioschyzonaceae, Rhodophyta).</title>
        <authorList>
            <person name="Liu S.-L."/>
            <person name="Chiang Y.-R."/>
            <person name="Yoon H.S."/>
            <person name="Fu H.-Y."/>
        </authorList>
    </citation>
    <scope>NUCLEOTIDE SEQUENCE [LARGE SCALE GENOMIC DNA]</scope>
    <source>
        <strain evidence="3 4">THAL066</strain>
    </source>
</reference>
<evidence type="ECO:0000313" key="4">
    <source>
        <dbReference type="Proteomes" id="UP000530660"/>
    </source>
</evidence>